<dbReference type="EC" id="5.1.3.-" evidence="2"/>
<feature type="domain" description="UDP-N-acetylglucosamine 2-epimerase" evidence="1">
    <location>
        <begin position="30"/>
        <end position="359"/>
    </location>
</feature>
<evidence type="ECO:0000259" key="1">
    <source>
        <dbReference type="Pfam" id="PF02350"/>
    </source>
</evidence>
<dbReference type="InterPro" id="IPR003331">
    <property type="entry name" value="UDP_GlcNAc_Epimerase_2_dom"/>
</dbReference>
<reference evidence="2" key="1">
    <citation type="journal article" date="2021" name="Front. Microbiol.">
        <title>Cellular and Genomic Properties of Haloferax gibbonsii LR2-5, the Host of Euryarchaeal Virus HFTV1.</title>
        <authorList>
            <person name="Tittes C."/>
            <person name="Schwarzer S."/>
            <person name="Pfeiffer F."/>
            <person name="Dyall-Smith M."/>
            <person name="Rodriguez-Franco M."/>
            <person name="Oksanen H.M."/>
            <person name="Quax T.E.F."/>
        </authorList>
    </citation>
    <scope>NUCLEOTIDE SEQUENCE</scope>
    <source>
        <strain evidence="2">LR2-5</strain>
    </source>
</reference>
<gene>
    <name evidence="2" type="ORF">HfgLR_13085</name>
</gene>
<dbReference type="PANTHER" id="PTHR43174:SF1">
    <property type="entry name" value="UDP-N-ACETYLGLUCOSAMINE 2-EPIMERASE"/>
    <property type="match status" value="1"/>
</dbReference>
<dbReference type="PANTHER" id="PTHR43174">
    <property type="entry name" value="UDP-N-ACETYLGLUCOSAMINE 2-EPIMERASE"/>
    <property type="match status" value="1"/>
</dbReference>
<dbReference type="RefSeq" id="WP_193492607.1">
    <property type="nucleotide sequence ID" value="NZ_CP063205.1"/>
</dbReference>
<dbReference type="AlphaFoldDB" id="A0A871BJ00"/>
<dbReference type="EMBL" id="CP063205">
    <property type="protein sequence ID" value="QOS12745.1"/>
    <property type="molecule type" value="Genomic_DNA"/>
</dbReference>
<dbReference type="SMR" id="A0A871BJ00"/>
<evidence type="ECO:0000313" key="3">
    <source>
        <dbReference type="Proteomes" id="UP000663064"/>
    </source>
</evidence>
<sequence length="369" mass="40679">MNATSPHVTIILGTRPEIIKLAPIIRACEDRDTPYSVIHTGQHYSENLNKVFFDQLELPRPEYNLGVGSASHGKQTGEMIIGIEDILLEEGTDVVLVQGDTNSVLAGTIAATKLDCKVGHVEAGLRSFDRDMPEEKNRVVADHTADYLFAPTKQSKEFLLEEGLPEERIFVTGNTVVDAIKQNRELASQKSSALNALNLTEEYGILTAHRAENVDNKKTFENLLEGVDRVGSMLGIEFLYPIHPRARGKLEEFGLKIPEHIRTIPPQDYLDFLKLQNNAELILTDSGGIQEEACILGIPCVTLRENTERPETLEVGANCLTGTTPSEIVNGAATMFRAKSDWENPFGDGRTAQMILDTIQMDVPVEASV</sequence>
<name>A0A871BJ00_HALGI</name>
<organism evidence="2 3">
    <name type="scientific">Haloferax gibbonsii</name>
    <dbReference type="NCBI Taxonomy" id="35746"/>
    <lineage>
        <taxon>Archaea</taxon>
        <taxon>Methanobacteriati</taxon>
        <taxon>Methanobacteriota</taxon>
        <taxon>Stenosarchaea group</taxon>
        <taxon>Halobacteria</taxon>
        <taxon>Halobacteriales</taxon>
        <taxon>Haloferacaceae</taxon>
        <taxon>Haloferax</taxon>
    </lineage>
</organism>
<dbReference type="GO" id="GO:0016853">
    <property type="term" value="F:isomerase activity"/>
    <property type="evidence" value="ECO:0007669"/>
    <property type="project" value="UniProtKB-KW"/>
</dbReference>
<keyword evidence="2" id="KW-0413">Isomerase</keyword>
<dbReference type="NCBIfam" id="TIGR00236">
    <property type="entry name" value="wecB"/>
    <property type="match status" value="1"/>
</dbReference>
<dbReference type="InterPro" id="IPR029767">
    <property type="entry name" value="WecB-like"/>
</dbReference>
<proteinExistence type="predicted"/>
<dbReference type="Pfam" id="PF02350">
    <property type="entry name" value="Epimerase_2"/>
    <property type="match status" value="1"/>
</dbReference>
<dbReference type="Proteomes" id="UP000663064">
    <property type="component" value="Chromosome"/>
</dbReference>
<dbReference type="SUPFAM" id="SSF53756">
    <property type="entry name" value="UDP-Glycosyltransferase/glycogen phosphorylase"/>
    <property type="match status" value="1"/>
</dbReference>
<evidence type="ECO:0000313" key="2">
    <source>
        <dbReference type="EMBL" id="QOS12745.1"/>
    </source>
</evidence>
<dbReference type="CDD" id="cd03786">
    <property type="entry name" value="GTB_UDP-GlcNAc_2-Epimerase"/>
    <property type="match status" value="1"/>
</dbReference>
<accession>A0A871BJ00</accession>
<protein>
    <submittedName>
        <fullName evidence="2">Nucleotide sugar epimerase</fullName>
        <ecNumber evidence="2">5.1.3.-</ecNumber>
    </submittedName>
</protein>
<dbReference type="GeneID" id="59460273"/>
<dbReference type="Gene3D" id="3.40.50.2000">
    <property type="entry name" value="Glycogen Phosphorylase B"/>
    <property type="match status" value="2"/>
</dbReference>